<proteinExistence type="predicted"/>
<evidence type="ECO:0000256" key="1">
    <source>
        <dbReference type="ARBA" id="ARBA00004275"/>
    </source>
</evidence>
<dbReference type="InterPro" id="IPR002347">
    <property type="entry name" value="SDR_fam"/>
</dbReference>
<evidence type="ECO:0000256" key="5">
    <source>
        <dbReference type="ARBA" id="ARBA00022832"/>
    </source>
</evidence>
<keyword evidence="4" id="KW-0597">Phosphoprotein</keyword>
<evidence type="ECO:0000256" key="13">
    <source>
        <dbReference type="ARBA" id="ARBA00038849"/>
    </source>
</evidence>
<keyword evidence="7" id="KW-0560">Oxidoreductase</keyword>
<dbReference type="Proteomes" id="UP000215127">
    <property type="component" value="Chromosome 1"/>
</dbReference>
<keyword evidence="6" id="KW-0521">NADP</keyword>
<keyword evidence="5" id="KW-0276">Fatty acid metabolism</keyword>
<dbReference type="GO" id="GO:0005777">
    <property type="term" value="C:peroxisome"/>
    <property type="evidence" value="ECO:0007669"/>
    <property type="project" value="UniProtKB-SubCell"/>
</dbReference>
<evidence type="ECO:0000256" key="16">
    <source>
        <dbReference type="ARBA" id="ARBA00048686"/>
    </source>
</evidence>
<evidence type="ECO:0000256" key="21">
    <source>
        <dbReference type="SAM" id="MobiDB-lite"/>
    </source>
</evidence>
<evidence type="ECO:0000256" key="8">
    <source>
        <dbReference type="ARBA" id="ARBA00023098"/>
    </source>
</evidence>
<evidence type="ECO:0000256" key="10">
    <source>
        <dbReference type="ARBA" id="ARBA00023160"/>
    </source>
</evidence>
<evidence type="ECO:0000256" key="18">
    <source>
        <dbReference type="ARBA" id="ARBA00049251"/>
    </source>
</evidence>
<dbReference type="InterPro" id="IPR036291">
    <property type="entry name" value="NAD(P)-bd_dom_sf"/>
</dbReference>
<keyword evidence="3" id="KW-0444">Lipid biosynthesis</keyword>
<comment type="catalytic activity">
    <reaction evidence="20">
        <text>(2E)-octenoyl-CoA + NADPH + H(+) = octanoyl-CoA + NADP(+)</text>
        <dbReference type="Rhea" id="RHEA:44952"/>
        <dbReference type="ChEBI" id="CHEBI:15378"/>
        <dbReference type="ChEBI" id="CHEBI:57386"/>
        <dbReference type="ChEBI" id="CHEBI:57783"/>
        <dbReference type="ChEBI" id="CHEBI:58349"/>
        <dbReference type="ChEBI" id="CHEBI:62242"/>
    </reaction>
    <physiologicalReaction direction="left-to-right" evidence="20">
        <dbReference type="Rhea" id="RHEA:44953"/>
    </physiologicalReaction>
</comment>
<evidence type="ECO:0000256" key="12">
    <source>
        <dbReference type="ARBA" id="ARBA00038622"/>
    </source>
</evidence>
<comment type="subcellular location">
    <subcellularLocation>
        <location evidence="1">Peroxisome</location>
    </subcellularLocation>
</comment>
<keyword evidence="9" id="KW-0576">Peroxisome</keyword>
<dbReference type="Pfam" id="PF13561">
    <property type="entry name" value="adh_short_C2"/>
    <property type="match status" value="1"/>
</dbReference>
<sequence length="336" mass="34885">MADQDQSNPLSPYRSDGKLYGFVCIVTGATSPIGKAIVAELAAHGAACVYACSASPSDDFASLADGVNEQFPNTKVIGYPFRNASEEDTLGLIDDALNAWGRLDIYVATSVLHGPSSISETTPNDLIKLFEANSMAAFFALKYAPPAMQKLSPQKSYPNASPKPQPYGSIIVVTTTASINGGSSNHGPALTMSSHAALGVVKAGVSVLKGTGVRINCVSAGDVDDGSKSAAAEMSGSGKTEGSERVGLPVEVARVAGFLASGFSSYVSGTNMVVDGGRSTGLSVGPMKSGGTLTVECITCWSRSPTQAYEHRDCKLKHQYYLHLISPPHMEAPAVL</sequence>
<evidence type="ECO:0000256" key="2">
    <source>
        <dbReference type="ARBA" id="ARBA00005189"/>
    </source>
</evidence>
<dbReference type="GO" id="GO:0006633">
    <property type="term" value="P:fatty acid biosynthetic process"/>
    <property type="evidence" value="ECO:0007669"/>
    <property type="project" value="UniProtKB-KW"/>
</dbReference>
<dbReference type="PANTHER" id="PTHR24317:SF7">
    <property type="entry name" value="PEROXISOMAL TRANS-2-ENOYL-COA REDUCTASE"/>
    <property type="match status" value="1"/>
</dbReference>
<comment type="function">
    <text evidence="11">Participates in chain elongation of fatty acids. Catalyzes the reduction of trans-2-enoyl-CoAs of varying chain lengths from 6:1 to 16:1, having maximum activity with 10:1 CoA. Has no 2,4-dienoyl-CoA reductase activity.</text>
</comment>
<comment type="catalytic activity">
    <reaction evidence="19">
        <text>(2E)-decenoyl-CoA + NADPH + H(+) = decanoyl-CoA + NADP(+)</text>
        <dbReference type="Rhea" id="RHEA:44960"/>
        <dbReference type="ChEBI" id="CHEBI:15378"/>
        <dbReference type="ChEBI" id="CHEBI:57783"/>
        <dbReference type="ChEBI" id="CHEBI:58349"/>
        <dbReference type="ChEBI" id="CHEBI:61406"/>
        <dbReference type="ChEBI" id="CHEBI:61430"/>
    </reaction>
    <physiologicalReaction direction="left-to-right" evidence="19">
        <dbReference type="Rhea" id="RHEA:44961"/>
    </physiologicalReaction>
</comment>
<evidence type="ECO:0000256" key="6">
    <source>
        <dbReference type="ARBA" id="ARBA00022857"/>
    </source>
</evidence>
<gene>
    <name evidence="22" type="ORF">ZT3D7_G1112</name>
</gene>
<evidence type="ECO:0000256" key="20">
    <source>
        <dbReference type="ARBA" id="ARBA00049559"/>
    </source>
</evidence>
<dbReference type="EC" id="1.3.1.38" evidence="13"/>
<evidence type="ECO:0000313" key="22">
    <source>
        <dbReference type="EMBL" id="SMQ45967.1"/>
    </source>
</evidence>
<evidence type="ECO:0000256" key="17">
    <source>
        <dbReference type="ARBA" id="ARBA00049108"/>
    </source>
</evidence>
<keyword evidence="8" id="KW-0443">Lipid metabolism</keyword>
<dbReference type="EMBL" id="LT853692">
    <property type="protein sequence ID" value="SMQ45967.1"/>
    <property type="molecule type" value="Genomic_DNA"/>
</dbReference>
<comment type="subunit">
    <text evidence="12">Interacts with PEX5, probably required to target it into peroxisomes.</text>
</comment>
<keyword evidence="23" id="KW-1185">Reference proteome</keyword>
<dbReference type="AlphaFoldDB" id="A0A1X7RG32"/>
<evidence type="ECO:0000256" key="11">
    <source>
        <dbReference type="ARBA" id="ARBA00037124"/>
    </source>
</evidence>
<evidence type="ECO:0000256" key="3">
    <source>
        <dbReference type="ARBA" id="ARBA00022516"/>
    </source>
</evidence>
<comment type="catalytic activity">
    <reaction evidence="16">
        <text>(2E)-tetradecenoyl-CoA + NADPH + H(+) = tetradecanoyl-CoA + NADP(+)</text>
        <dbReference type="Rhea" id="RHEA:44968"/>
        <dbReference type="ChEBI" id="CHEBI:15378"/>
        <dbReference type="ChEBI" id="CHEBI:57385"/>
        <dbReference type="ChEBI" id="CHEBI:57783"/>
        <dbReference type="ChEBI" id="CHEBI:58349"/>
        <dbReference type="ChEBI" id="CHEBI:61405"/>
    </reaction>
    <physiologicalReaction direction="left-to-right" evidence="16">
        <dbReference type="Rhea" id="RHEA:44969"/>
    </physiologicalReaction>
</comment>
<dbReference type="PRINTS" id="PR00081">
    <property type="entry name" value="GDHRDH"/>
</dbReference>
<evidence type="ECO:0000256" key="4">
    <source>
        <dbReference type="ARBA" id="ARBA00022553"/>
    </source>
</evidence>
<keyword evidence="10" id="KW-0275">Fatty acid biosynthesis</keyword>
<evidence type="ECO:0000256" key="15">
    <source>
        <dbReference type="ARBA" id="ARBA00047570"/>
    </source>
</evidence>
<dbReference type="SUPFAM" id="SSF51735">
    <property type="entry name" value="NAD(P)-binding Rossmann-fold domains"/>
    <property type="match status" value="1"/>
</dbReference>
<feature type="region of interest" description="Disordered" evidence="21">
    <location>
        <begin position="224"/>
        <end position="243"/>
    </location>
</feature>
<name>A0A1X7RG32_ZYMT9</name>
<dbReference type="Gene3D" id="3.40.50.720">
    <property type="entry name" value="NAD(P)-binding Rossmann-like Domain"/>
    <property type="match status" value="1"/>
</dbReference>
<dbReference type="InterPro" id="IPR052388">
    <property type="entry name" value="Peroxisomal_t2-enoyl-CoA_red"/>
</dbReference>
<reference evidence="22 23" key="1">
    <citation type="submission" date="2016-06" db="EMBL/GenBank/DDBJ databases">
        <authorList>
            <person name="Kjaerup R.B."/>
            <person name="Dalgaard T.S."/>
            <person name="Juul-Madsen H.R."/>
        </authorList>
    </citation>
    <scope>NUCLEOTIDE SEQUENCE [LARGE SCALE GENOMIC DNA]</scope>
</reference>
<comment type="catalytic activity">
    <reaction evidence="18">
        <text>a (2E)-enoyl-CoA + NADPH + H(+) = a 2,3-saturated acyl-CoA + NADP(+)</text>
        <dbReference type="Rhea" id="RHEA:33763"/>
        <dbReference type="ChEBI" id="CHEBI:15378"/>
        <dbReference type="ChEBI" id="CHEBI:57783"/>
        <dbReference type="ChEBI" id="CHEBI:58349"/>
        <dbReference type="ChEBI" id="CHEBI:58856"/>
        <dbReference type="ChEBI" id="CHEBI:65111"/>
        <dbReference type="EC" id="1.3.1.38"/>
    </reaction>
    <physiologicalReaction direction="left-to-right" evidence="18">
        <dbReference type="Rhea" id="RHEA:33764"/>
    </physiologicalReaction>
</comment>
<evidence type="ECO:0000256" key="9">
    <source>
        <dbReference type="ARBA" id="ARBA00023140"/>
    </source>
</evidence>
<evidence type="ECO:0000256" key="14">
    <source>
        <dbReference type="ARBA" id="ARBA00041063"/>
    </source>
</evidence>
<dbReference type="GO" id="GO:0033306">
    <property type="term" value="P:phytol metabolic process"/>
    <property type="evidence" value="ECO:0007669"/>
    <property type="project" value="TreeGrafter"/>
</dbReference>
<evidence type="ECO:0000256" key="19">
    <source>
        <dbReference type="ARBA" id="ARBA00049386"/>
    </source>
</evidence>
<dbReference type="STRING" id="1276538.A0A1X7RG32"/>
<comment type="pathway">
    <text evidence="2">Lipid metabolism.</text>
</comment>
<protein>
    <recommendedName>
        <fullName evidence="14">Peroxisomal trans-2-enoyl-CoA reductase</fullName>
        <ecNumber evidence="13">1.3.1.38</ecNumber>
    </recommendedName>
</protein>
<dbReference type="PANTHER" id="PTHR24317">
    <property type="entry name" value="PEROXISOMAL TRANS-2-ENOYL-COA REDUCTASE"/>
    <property type="match status" value="1"/>
</dbReference>
<accession>A0A1X7RG32</accession>
<dbReference type="GO" id="GO:0019166">
    <property type="term" value="F:trans-2-enoyl-CoA reductase (NADPH) activity"/>
    <property type="evidence" value="ECO:0007669"/>
    <property type="project" value="UniProtKB-EC"/>
</dbReference>
<comment type="catalytic activity">
    <reaction evidence="15">
        <text>(2E)-dodecenoyl-CoA + NADPH + H(+) = dodecanoyl-CoA + NADP(+)</text>
        <dbReference type="Rhea" id="RHEA:44964"/>
        <dbReference type="ChEBI" id="CHEBI:15378"/>
        <dbReference type="ChEBI" id="CHEBI:57330"/>
        <dbReference type="ChEBI" id="CHEBI:57375"/>
        <dbReference type="ChEBI" id="CHEBI:57783"/>
        <dbReference type="ChEBI" id="CHEBI:58349"/>
    </reaction>
    <physiologicalReaction direction="left-to-right" evidence="15">
        <dbReference type="Rhea" id="RHEA:44965"/>
    </physiologicalReaction>
</comment>
<comment type="catalytic activity">
    <reaction evidence="17">
        <text>(2E)-hexenoyl-CoA + NADPH + H(+) = hexanoyl-CoA + NADP(+)</text>
        <dbReference type="Rhea" id="RHEA:44956"/>
        <dbReference type="ChEBI" id="CHEBI:15378"/>
        <dbReference type="ChEBI" id="CHEBI:57783"/>
        <dbReference type="ChEBI" id="CHEBI:58349"/>
        <dbReference type="ChEBI" id="CHEBI:62077"/>
        <dbReference type="ChEBI" id="CHEBI:62620"/>
    </reaction>
    <physiologicalReaction direction="left-to-right" evidence="17">
        <dbReference type="Rhea" id="RHEA:44957"/>
    </physiologicalReaction>
</comment>
<evidence type="ECO:0000256" key="7">
    <source>
        <dbReference type="ARBA" id="ARBA00023002"/>
    </source>
</evidence>
<evidence type="ECO:0000313" key="23">
    <source>
        <dbReference type="Proteomes" id="UP000215127"/>
    </source>
</evidence>
<organism evidence="22 23">
    <name type="scientific">Zymoseptoria tritici (strain ST99CH_3D7)</name>
    <dbReference type="NCBI Taxonomy" id="1276538"/>
    <lineage>
        <taxon>Eukaryota</taxon>
        <taxon>Fungi</taxon>
        <taxon>Dikarya</taxon>
        <taxon>Ascomycota</taxon>
        <taxon>Pezizomycotina</taxon>
        <taxon>Dothideomycetes</taxon>
        <taxon>Dothideomycetidae</taxon>
        <taxon>Mycosphaerellales</taxon>
        <taxon>Mycosphaerellaceae</taxon>
        <taxon>Zymoseptoria</taxon>
    </lineage>
</organism>